<sequence>MSIKVIAFDADDTLWVNEPYFRETENEFCQLMEAYLPQHTVARELLHTEIKNLTLYGYGIKGFMLSMIETALTVSNNTIDISAVDKIITYGKALLARPIVVLEGVEEVLQSLKGHYRLVVATKGDLLDQERKLRNSGLDHYFHHVEVMSDKQPKDYKKLLKHLDIQPEQFLMIGNSLKSDVLPVLDLGGHAIHIPFHTTWAHEHVDVHIDNPNFRQVEQIMDVLPLFISPSSEIS</sequence>
<keyword evidence="3" id="KW-1185">Reference proteome</keyword>
<dbReference type="SUPFAM" id="SSF56784">
    <property type="entry name" value="HAD-like"/>
    <property type="match status" value="1"/>
</dbReference>
<protein>
    <submittedName>
        <fullName evidence="2">HAD family hydrolase</fullName>
    </submittedName>
</protein>
<dbReference type="SFLD" id="SFLDS00003">
    <property type="entry name" value="Haloacid_Dehalogenase"/>
    <property type="match status" value="1"/>
</dbReference>
<keyword evidence="1 2" id="KW-0378">Hydrolase</keyword>
<proteinExistence type="predicted"/>
<dbReference type="SFLD" id="SFLDG01129">
    <property type="entry name" value="C1.5:_HAD__Beta-PGM__Phosphata"/>
    <property type="match status" value="1"/>
</dbReference>
<comment type="caution">
    <text evidence="2">The sequence shown here is derived from an EMBL/GenBank/DDBJ whole genome shotgun (WGS) entry which is preliminary data.</text>
</comment>
<dbReference type="InterPro" id="IPR023198">
    <property type="entry name" value="PGP-like_dom2"/>
</dbReference>
<dbReference type="Gene3D" id="1.10.150.240">
    <property type="entry name" value="Putative phosphatase, domain 2"/>
    <property type="match status" value="1"/>
</dbReference>
<accession>A0A3E1P858</accession>
<dbReference type="AlphaFoldDB" id="A0A3E1P858"/>
<evidence type="ECO:0000313" key="3">
    <source>
        <dbReference type="Proteomes" id="UP000261174"/>
    </source>
</evidence>
<gene>
    <name evidence="2" type="ORF">DXN04_01485</name>
</gene>
<dbReference type="PANTHER" id="PTHR43316:SF8">
    <property type="entry name" value="HAD FAMILY HYDROLASE"/>
    <property type="match status" value="1"/>
</dbReference>
<dbReference type="EMBL" id="QTJV01000001">
    <property type="protein sequence ID" value="RFM36208.1"/>
    <property type="molecule type" value="Genomic_DNA"/>
</dbReference>
<organism evidence="2 3">
    <name type="scientific">Chitinophaga silvisoli</name>
    <dbReference type="NCBI Taxonomy" id="2291814"/>
    <lineage>
        <taxon>Bacteria</taxon>
        <taxon>Pseudomonadati</taxon>
        <taxon>Bacteroidota</taxon>
        <taxon>Chitinophagia</taxon>
        <taxon>Chitinophagales</taxon>
        <taxon>Chitinophagaceae</taxon>
        <taxon>Chitinophaga</taxon>
    </lineage>
</organism>
<evidence type="ECO:0000256" key="1">
    <source>
        <dbReference type="ARBA" id="ARBA00022801"/>
    </source>
</evidence>
<evidence type="ECO:0000313" key="2">
    <source>
        <dbReference type="EMBL" id="RFM36208.1"/>
    </source>
</evidence>
<name>A0A3E1P858_9BACT</name>
<reference evidence="2 3" key="1">
    <citation type="submission" date="2018-08" db="EMBL/GenBank/DDBJ databases">
        <title>Chitinophaga sp. K20C18050901, a novel bacterium isolated from forest soil.</title>
        <authorList>
            <person name="Wang C."/>
        </authorList>
    </citation>
    <scope>NUCLEOTIDE SEQUENCE [LARGE SCALE GENOMIC DNA]</scope>
    <source>
        <strain evidence="2 3">K20C18050901</strain>
    </source>
</reference>
<dbReference type="InterPro" id="IPR036412">
    <property type="entry name" value="HAD-like_sf"/>
</dbReference>
<dbReference type="RefSeq" id="WP_116851535.1">
    <property type="nucleotide sequence ID" value="NZ_QTJV01000001.1"/>
</dbReference>
<dbReference type="InterPro" id="IPR023214">
    <property type="entry name" value="HAD_sf"/>
</dbReference>
<dbReference type="OrthoDB" id="6101375at2"/>
<dbReference type="PANTHER" id="PTHR43316">
    <property type="entry name" value="HYDROLASE, HALOACID DELAHOGENASE-RELATED"/>
    <property type="match status" value="1"/>
</dbReference>
<dbReference type="Gene3D" id="3.40.50.1000">
    <property type="entry name" value="HAD superfamily/HAD-like"/>
    <property type="match status" value="1"/>
</dbReference>
<dbReference type="Proteomes" id="UP000261174">
    <property type="component" value="Unassembled WGS sequence"/>
</dbReference>
<dbReference type="GO" id="GO:0016787">
    <property type="term" value="F:hydrolase activity"/>
    <property type="evidence" value="ECO:0007669"/>
    <property type="project" value="UniProtKB-KW"/>
</dbReference>
<dbReference type="InterPro" id="IPR051540">
    <property type="entry name" value="S-2-haloacid_dehalogenase"/>
</dbReference>
<dbReference type="Pfam" id="PF00702">
    <property type="entry name" value="Hydrolase"/>
    <property type="match status" value="1"/>
</dbReference>